<sequence length="44" mass="5141">MYSFSMDGSTFIFPQESLVLIIQKYKFEMFCGLLHASRALFCCH</sequence>
<proteinExistence type="predicted"/>
<reference evidence="1" key="2">
    <citation type="submission" date="2023-04" db="EMBL/GenBank/DDBJ databases">
        <authorList>
            <person name="Bruccoleri R.E."/>
            <person name="Oakeley E.J."/>
            <person name="Faust A.-M."/>
            <person name="Dessus-Babus S."/>
            <person name="Altorfer M."/>
            <person name="Burckhardt D."/>
            <person name="Oertli M."/>
            <person name="Naumann U."/>
            <person name="Petersen F."/>
            <person name="Wong J."/>
        </authorList>
    </citation>
    <scope>NUCLEOTIDE SEQUENCE</scope>
    <source>
        <strain evidence="1">GSM-AAB239-AS_SAM_17_03QT</strain>
        <tissue evidence="1">Leaf</tissue>
    </source>
</reference>
<reference evidence="1" key="1">
    <citation type="journal article" date="2023" name="GigaByte">
        <title>Genome assembly of the bearded iris, Iris pallida Lam.</title>
        <authorList>
            <person name="Bruccoleri R.E."/>
            <person name="Oakeley E.J."/>
            <person name="Faust A.M.E."/>
            <person name="Altorfer M."/>
            <person name="Dessus-Babus S."/>
            <person name="Burckhardt D."/>
            <person name="Oertli M."/>
            <person name="Naumann U."/>
            <person name="Petersen F."/>
            <person name="Wong J."/>
        </authorList>
    </citation>
    <scope>NUCLEOTIDE SEQUENCE</scope>
    <source>
        <strain evidence="1">GSM-AAB239-AS_SAM_17_03QT</strain>
    </source>
</reference>
<dbReference type="AlphaFoldDB" id="A0AAX6G5V8"/>
<protein>
    <submittedName>
        <fullName evidence="1">Intron-binding protein aquarius</fullName>
    </submittedName>
</protein>
<name>A0AAX6G5V8_IRIPA</name>
<dbReference type="Proteomes" id="UP001140949">
    <property type="component" value="Unassembled WGS sequence"/>
</dbReference>
<organism evidence="1 2">
    <name type="scientific">Iris pallida</name>
    <name type="common">Sweet iris</name>
    <dbReference type="NCBI Taxonomy" id="29817"/>
    <lineage>
        <taxon>Eukaryota</taxon>
        <taxon>Viridiplantae</taxon>
        <taxon>Streptophyta</taxon>
        <taxon>Embryophyta</taxon>
        <taxon>Tracheophyta</taxon>
        <taxon>Spermatophyta</taxon>
        <taxon>Magnoliopsida</taxon>
        <taxon>Liliopsida</taxon>
        <taxon>Asparagales</taxon>
        <taxon>Iridaceae</taxon>
        <taxon>Iridoideae</taxon>
        <taxon>Irideae</taxon>
        <taxon>Iris</taxon>
    </lineage>
</organism>
<keyword evidence="2" id="KW-1185">Reference proteome</keyword>
<accession>A0AAX6G5V8</accession>
<comment type="caution">
    <text evidence="1">The sequence shown here is derived from an EMBL/GenBank/DDBJ whole genome shotgun (WGS) entry which is preliminary data.</text>
</comment>
<evidence type="ECO:0000313" key="1">
    <source>
        <dbReference type="EMBL" id="KAJ6823992.1"/>
    </source>
</evidence>
<gene>
    <name evidence="1" type="ORF">M6B38_130040</name>
</gene>
<dbReference type="EMBL" id="JANAVB010022594">
    <property type="protein sequence ID" value="KAJ6823992.1"/>
    <property type="molecule type" value="Genomic_DNA"/>
</dbReference>
<evidence type="ECO:0000313" key="2">
    <source>
        <dbReference type="Proteomes" id="UP001140949"/>
    </source>
</evidence>